<organism evidence="2 3">
    <name type="scientific">Thiohalomonas denitrificans</name>
    <dbReference type="NCBI Taxonomy" id="415747"/>
    <lineage>
        <taxon>Bacteria</taxon>
        <taxon>Pseudomonadati</taxon>
        <taxon>Pseudomonadota</taxon>
        <taxon>Gammaproteobacteria</taxon>
        <taxon>Thiohalomonadales</taxon>
        <taxon>Thiohalomonadaceae</taxon>
        <taxon>Thiohalomonas</taxon>
    </lineage>
</organism>
<accession>A0A1G5Q306</accession>
<feature type="chain" id="PRO_5011483205" evidence="1">
    <location>
        <begin position="20"/>
        <end position="115"/>
    </location>
</feature>
<dbReference type="STRING" id="415747.SAMN03097708_01315"/>
<evidence type="ECO:0000256" key="1">
    <source>
        <dbReference type="SAM" id="SignalP"/>
    </source>
</evidence>
<keyword evidence="3" id="KW-1185">Reference proteome</keyword>
<gene>
    <name evidence="2" type="ORF">SAMN03097708_01315</name>
</gene>
<sequence length="115" mass="12837">MRQLIGAILMVILSGGVQAACLHVTENGFEVDEREVASSVSWHAVIENECEVPYDADLTVVFNDEEGEHLYDVQDLVTVGRGEAVEAGKKIYMPSQYLPRIAEVDISIEERERPF</sequence>
<evidence type="ECO:0000313" key="3">
    <source>
        <dbReference type="Proteomes" id="UP000199648"/>
    </source>
</evidence>
<dbReference type="AlphaFoldDB" id="A0A1G5Q306"/>
<dbReference type="OrthoDB" id="9906901at2"/>
<evidence type="ECO:0000313" key="2">
    <source>
        <dbReference type="EMBL" id="SCZ56244.1"/>
    </source>
</evidence>
<dbReference type="EMBL" id="FMWD01000003">
    <property type="protein sequence ID" value="SCZ56244.1"/>
    <property type="molecule type" value="Genomic_DNA"/>
</dbReference>
<proteinExistence type="predicted"/>
<dbReference type="Proteomes" id="UP000199648">
    <property type="component" value="Unassembled WGS sequence"/>
</dbReference>
<dbReference type="RefSeq" id="WP_092994220.1">
    <property type="nucleotide sequence ID" value="NZ_FMWD01000003.1"/>
</dbReference>
<feature type="signal peptide" evidence="1">
    <location>
        <begin position="1"/>
        <end position="19"/>
    </location>
</feature>
<reference evidence="2 3" key="1">
    <citation type="submission" date="2016-10" db="EMBL/GenBank/DDBJ databases">
        <authorList>
            <person name="de Groot N.N."/>
        </authorList>
    </citation>
    <scope>NUCLEOTIDE SEQUENCE [LARGE SCALE GENOMIC DNA]</scope>
    <source>
        <strain evidence="2 3">HLD2</strain>
    </source>
</reference>
<name>A0A1G5Q306_9GAMM</name>
<protein>
    <submittedName>
        <fullName evidence="2">Uncharacterized protein</fullName>
    </submittedName>
</protein>
<keyword evidence="1" id="KW-0732">Signal</keyword>